<dbReference type="RefSeq" id="WP_157027785.1">
    <property type="nucleotide sequence ID" value="NZ_WQMS01000016.1"/>
</dbReference>
<sequence>MSNRFFEYLEREHARLDAAIQHEQAKLRPDGIEIARLKRLKLAVKDQLTAWRRDEIGAVA</sequence>
<dbReference type="AlphaFoldDB" id="A0A6I4J308"/>
<gene>
    <name evidence="1" type="ORF">GON01_12835</name>
</gene>
<proteinExistence type="predicted"/>
<dbReference type="Proteomes" id="UP000441389">
    <property type="component" value="Unassembled WGS sequence"/>
</dbReference>
<evidence type="ECO:0000313" key="1">
    <source>
        <dbReference type="EMBL" id="MVO78815.1"/>
    </source>
</evidence>
<dbReference type="Gene3D" id="6.10.280.50">
    <property type="match status" value="1"/>
</dbReference>
<comment type="caution">
    <text evidence="1">The sequence shown here is derived from an EMBL/GenBank/DDBJ whole genome shotgun (WGS) entry which is preliminary data.</text>
</comment>
<dbReference type="Pfam" id="PF04325">
    <property type="entry name" value="DUF465"/>
    <property type="match status" value="1"/>
</dbReference>
<reference evidence="1 2" key="1">
    <citation type="submission" date="2019-12" db="EMBL/GenBank/DDBJ databases">
        <authorList>
            <person name="Huq M.A."/>
        </authorList>
    </citation>
    <scope>NUCLEOTIDE SEQUENCE [LARGE SCALE GENOMIC DNA]</scope>
    <source>
        <strain evidence="1 2">MAH-20</strain>
    </source>
</reference>
<name>A0A6I4J308_9SPHN</name>
<evidence type="ECO:0000313" key="2">
    <source>
        <dbReference type="Proteomes" id="UP000441389"/>
    </source>
</evidence>
<keyword evidence="2" id="KW-1185">Reference proteome</keyword>
<dbReference type="InterPro" id="IPR007420">
    <property type="entry name" value="DUF465"/>
</dbReference>
<accession>A0A6I4J308</accession>
<dbReference type="EMBL" id="WQMS01000016">
    <property type="protein sequence ID" value="MVO78815.1"/>
    <property type="molecule type" value="Genomic_DNA"/>
</dbReference>
<protein>
    <submittedName>
        <fullName evidence="1">DUF465 domain-containing protein</fullName>
    </submittedName>
</protein>
<dbReference type="InterPro" id="IPR038444">
    <property type="entry name" value="DUF465_sf"/>
</dbReference>
<organism evidence="1 2">
    <name type="scientific">Sphingomonas horti</name>
    <dbReference type="NCBI Taxonomy" id="2682842"/>
    <lineage>
        <taxon>Bacteria</taxon>
        <taxon>Pseudomonadati</taxon>
        <taxon>Pseudomonadota</taxon>
        <taxon>Alphaproteobacteria</taxon>
        <taxon>Sphingomonadales</taxon>
        <taxon>Sphingomonadaceae</taxon>
        <taxon>Sphingomonas</taxon>
    </lineage>
</organism>